<gene>
    <name evidence="2" type="primary">WBGene00089758</name>
</gene>
<feature type="region of interest" description="Disordered" evidence="1">
    <location>
        <begin position="108"/>
        <end position="127"/>
    </location>
</feature>
<dbReference type="EnsemblMetazoa" id="PPA00204.1">
    <property type="protein sequence ID" value="PPA00204.1"/>
    <property type="gene ID" value="WBGene00089758"/>
</dbReference>
<accession>A0A2A6BFZ2</accession>
<protein>
    <submittedName>
        <fullName evidence="2">Uncharacterized protein</fullName>
    </submittedName>
</protein>
<accession>A0A8R1U1N8</accession>
<feature type="region of interest" description="Disordered" evidence="1">
    <location>
        <begin position="373"/>
        <end position="396"/>
    </location>
</feature>
<feature type="region of interest" description="Disordered" evidence="1">
    <location>
        <begin position="567"/>
        <end position="594"/>
    </location>
</feature>
<organism evidence="2 3">
    <name type="scientific">Pristionchus pacificus</name>
    <name type="common">Parasitic nematode worm</name>
    <dbReference type="NCBI Taxonomy" id="54126"/>
    <lineage>
        <taxon>Eukaryota</taxon>
        <taxon>Metazoa</taxon>
        <taxon>Ecdysozoa</taxon>
        <taxon>Nematoda</taxon>
        <taxon>Chromadorea</taxon>
        <taxon>Rhabditida</taxon>
        <taxon>Rhabditina</taxon>
        <taxon>Diplogasteromorpha</taxon>
        <taxon>Diplogasteroidea</taxon>
        <taxon>Neodiplogasteridae</taxon>
        <taxon>Pristionchus</taxon>
    </lineage>
</organism>
<feature type="region of interest" description="Disordered" evidence="1">
    <location>
        <begin position="478"/>
        <end position="524"/>
    </location>
</feature>
<reference evidence="2" key="2">
    <citation type="submission" date="2022-06" db="UniProtKB">
        <authorList>
            <consortium name="EnsemblMetazoa"/>
        </authorList>
    </citation>
    <scope>IDENTIFICATION</scope>
    <source>
        <strain evidence="2">PS312</strain>
    </source>
</reference>
<dbReference type="Proteomes" id="UP000005239">
    <property type="component" value="Unassembled WGS sequence"/>
</dbReference>
<feature type="compositionally biased region" description="Low complexity" evidence="1">
    <location>
        <begin position="567"/>
        <end position="581"/>
    </location>
</feature>
<reference evidence="3" key="1">
    <citation type="journal article" date="2008" name="Nat. Genet.">
        <title>The Pristionchus pacificus genome provides a unique perspective on nematode lifestyle and parasitism.</title>
        <authorList>
            <person name="Dieterich C."/>
            <person name="Clifton S.W."/>
            <person name="Schuster L.N."/>
            <person name="Chinwalla A."/>
            <person name="Delehaunty K."/>
            <person name="Dinkelacker I."/>
            <person name="Fulton L."/>
            <person name="Fulton R."/>
            <person name="Godfrey J."/>
            <person name="Minx P."/>
            <person name="Mitreva M."/>
            <person name="Roeseler W."/>
            <person name="Tian H."/>
            <person name="Witte H."/>
            <person name="Yang S.P."/>
            <person name="Wilson R.K."/>
            <person name="Sommer R.J."/>
        </authorList>
    </citation>
    <scope>NUCLEOTIDE SEQUENCE [LARGE SCALE GENOMIC DNA]</scope>
    <source>
        <strain evidence="3">PS312</strain>
    </source>
</reference>
<name>A0A2A6BFZ2_PRIPA</name>
<dbReference type="AlphaFoldDB" id="A0A2A6BFZ2"/>
<evidence type="ECO:0000313" key="3">
    <source>
        <dbReference type="Proteomes" id="UP000005239"/>
    </source>
</evidence>
<feature type="region of interest" description="Disordered" evidence="1">
    <location>
        <begin position="412"/>
        <end position="439"/>
    </location>
</feature>
<evidence type="ECO:0000313" key="2">
    <source>
        <dbReference type="EnsemblMetazoa" id="PPA00204.1"/>
    </source>
</evidence>
<evidence type="ECO:0000256" key="1">
    <source>
        <dbReference type="SAM" id="MobiDB-lite"/>
    </source>
</evidence>
<proteinExistence type="predicted"/>
<keyword evidence="3" id="KW-1185">Reference proteome</keyword>
<sequence>MFATLLFPSSLAGKRPGTSLWTGVWAEISMALGEEEEDEDVYLISIGNVNRQRLFYQHTGKPVNDDEDENRVATFFLWACLWREIEEQWIQDSEKTYLTLQPSVIPVAQPGGGRAQTTHITRPSPRKQALSRMRTAAMYEPYNHLVQLGRVASNPAKMDLSINEELEDDVFLKERSDKRRVSFSIPIDFLDALERLKDPTLPHYSGKADADARGELSTCQEVQDFFFTTCDPADLRALSVRVDVELVRNDWMMRKAMLLDLWRRTARKYAYRNKVQTTEEKDEDPYSRYIIHDTAREPVEVEEKKVDKERMKKRSVYYLTQLFQYAVRRMIWERRRLSSSSDPWDTFFYRAYAAKKPTEDGCARIERKRRPRVELVHKSTDADDEDDGQLTNRRASSIVIDPATVVAMEMERARNNSSESSSDDEAEQPPEVIERSRRQSLSNLMIKKRREASLAALDAATAPPEQLQLLQLAVPAAEPERVRRPSEPPAAAAARPRRPSQRQPQPPLQQRQNKKEEVKQPAFAIMKQEEIASFKRIERRDKPRAPLLPPINPAPRHRASTINIPVNMSRSRSSPNSTSRMRFGRPPHSPDGRNQLTRLFYLPLIPPRTTGIHQWPGHDIDRVIRALAS</sequence>